<feature type="region of interest" description="Disordered" evidence="3">
    <location>
        <begin position="619"/>
        <end position="643"/>
    </location>
</feature>
<feature type="domain" description="PTBP1-like RNA recognition motif 2" evidence="4">
    <location>
        <begin position="193"/>
        <end position="273"/>
    </location>
</feature>
<feature type="region of interest" description="Disordered" evidence="3">
    <location>
        <begin position="307"/>
        <end position="522"/>
    </location>
</feature>
<proteinExistence type="predicted"/>
<dbReference type="Gene3D" id="3.30.70.330">
    <property type="match status" value="1"/>
</dbReference>
<organism evidence="5 6">
    <name type="scientific">Globodera rostochiensis</name>
    <name type="common">Golden nematode worm</name>
    <name type="synonym">Heterodera rostochiensis</name>
    <dbReference type="NCBI Taxonomy" id="31243"/>
    <lineage>
        <taxon>Eukaryota</taxon>
        <taxon>Metazoa</taxon>
        <taxon>Ecdysozoa</taxon>
        <taxon>Nematoda</taxon>
        <taxon>Chromadorea</taxon>
        <taxon>Rhabditida</taxon>
        <taxon>Tylenchina</taxon>
        <taxon>Tylenchomorpha</taxon>
        <taxon>Tylenchoidea</taxon>
        <taxon>Heteroderidae</taxon>
        <taxon>Heteroderinae</taxon>
        <taxon>Globodera</taxon>
    </lineage>
</organism>
<feature type="region of interest" description="Disordered" evidence="3">
    <location>
        <begin position="538"/>
        <end position="581"/>
    </location>
</feature>
<dbReference type="Pfam" id="PF11835">
    <property type="entry name" value="RRM_8"/>
    <property type="match status" value="1"/>
</dbReference>
<reference evidence="6" key="1">
    <citation type="submission" date="2022-11" db="UniProtKB">
        <authorList>
            <consortium name="WormBaseParasite"/>
        </authorList>
    </citation>
    <scope>IDENTIFICATION</scope>
</reference>
<dbReference type="InterPro" id="IPR012677">
    <property type="entry name" value="Nucleotide-bd_a/b_plait_sf"/>
</dbReference>
<feature type="compositionally biased region" description="Polar residues" evidence="3">
    <location>
        <begin position="538"/>
        <end position="573"/>
    </location>
</feature>
<feature type="compositionally biased region" description="Gly residues" evidence="3">
    <location>
        <begin position="382"/>
        <end position="391"/>
    </location>
</feature>
<keyword evidence="1" id="KW-0677">Repeat</keyword>
<feature type="compositionally biased region" description="Gly residues" evidence="3">
    <location>
        <begin position="307"/>
        <end position="326"/>
    </location>
</feature>
<evidence type="ECO:0000313" key="5">
    <source>
        <dbReference type="Proteomes" id="UP000887572"/>
    </source>
</evidence>
<name>A0A914I3B7_GLORO</name>
<feature type="compositionally biased region" description="Gly residues" evidence="3">
    <location>
        <begin position="334"/>
        <end position="343"/>
    </location>
</feature>
<dbReference type="InterPro" id="IPR021790">
    <property type="entry name" value="PTBP1-like_RRM2"/>
</dbReference>
<feature type="compositionally biased region" description="Polar residues" evidence="3">
    <location>
        <begin position="483"/>
        <end position="492"/>
    </location>
</feature>
<feature type="region of interest" description="Disordered" evidence="3">
    <location>
        <begin position="1"/>
        <end position="26"/>
    </location>
</feature>
<dbReference type="GO" id="GO:0003723">
    <property type="term" value="F:RNA binding"/>
    <property type="evidence" value="ECO:0007669"/>
    <property type="project" value="UniProtKB-KW"/>
</dbReference>
<sequence>MSIPTESIDGDMTADHDQEHLWPPLTNLGPSEELRLLRARIALLERQQMMNSTTSSCVSFDAQNANDAADTLCLQNDDIEPNNDKKAMADQQKEVEQTQADQLEILLTETNKKLEEEKQLNAELLAKIDELERKQKADQQKKHRAKIDERQQEGGRGGGGGGGFGCLNRDNEGGGLPSNNFSGGGGSGSDASGTRPNSILRIIIDTMPYPALDVLYRIFSRYGKVLRIITFNKGNSFQALIQLSEADSAQNAKNSLDGCNIYNGFCKLHIEYSKWSTLRVGQNNDKSRDYSNPIKFCGGGGFGRHNEGGGLPSNDFSGGGGSGSSGNDGFSNSGWGGGEGRGGARWNRWNDGRERGRGGGGGRFGCLNRDNEGGGLPSNNFSGGGGSGSSGNDGFSNSGWGGGEGRGGDRWNRWNDGRERGRGGGGFGRPNRDNEGGGLPSNNFSGGGGFGSSGQHNQQQQQQSNQQQQHNHHAHRQLHNSESARSCTSSLAGSVYDDLAAPDQHHHQQHTSSSQTRLCHRLGPSSSSFASCSITGHNNRSDSVGSTHSAASLPGSSLMSQKLTSHRVQQQSAADDGPHNSPEIIFVDDVIRNKCVPPIGHNTVKTELGEAELIGIEEDVPSGEPPVVLNSPRAKKVKKEEPN</sequence>
<feature type="compositionally biased region" description="Low complexity" evidence="3">
    <location>
        <begin position="453"/>
        <end position="469"/>
    </location>
</feature>
<dbReference type="SUPFAM" id="SSF54928">
    <property type="entry name" value="RNA-binding domain, RBD"/>
    <property type="match status" value="1"/>
</dbReference>
<accession>A0A914I3B7</accession>
<feature type="compositionally biased region" description="Basic and acidic residues" evidence="3">
    <location>
        <begin position="348"/>
        <end position="357"/>
    </location>
</feature>
<dbReference type="InterPro" id="IPR035979">
    <property type="entry name" value="RBD_domain_sf"/>
</dbReference>
<evidence type="ECO:0000256" key="3">
    <source>
        <dbReference type="SAM" id="MobiDB-lite"/>
    </source>
</evidence>
<dbReference type="PANTHER" id="PTHR15592">
    <property type="entry name" value="MATRIN 3/NUCLEAR PROTEIN 220-RELATED"/>
    <property type="match status" value="1"/>
</dbReference>
<evidence type="ECO:0000256" key="2">
    <source>
        <dbReference type="ARBA" id="ARBA00022884"/>
    </source>
</evidence>
<evidence type="ECO:0000259" key="4">
    <source>
        <dbReference type="Pfam" id="PF11835"/>
    </source>
</evidence>
<dbReference type="WBParaSite" id="Gr19_v10_g6489.t1">
    <property type="protein sequence ID" value="Gr19_v10_g6489.t1"/>
    <property type="gene ID" value="Gr19_v10_g6489"/>
</dbReference>
<feature type="compositionally biased region" description="Gly residues" evidence="3">
    <location>
        <begin position="154"/>
        <end position="165"/>
    </location>
</feature>
<feature type="compositionally biased region" description="Basic and acidic residues" evidence="3">
    <location>
        <begin position="406"/>
        <end position="422"/>
    </location>
</feature>
<evidence type="ECO:0000256" key="1">
    <source>
        <dbReference type="ARBA" id="ARBA00022737"/>
    </source>
</evidence>
<dbReference type="AlphaFoldDB" id="A0A914I3B7"/>
<feature type="region of interest" description="Disordered" evidence="3">
    <location>
        <begin position="135"/>
        <end position="169"/>
    </location>
</feature>
<keyword evidence="2" id="KW-0694">RNA-binding</keyword>
<dbReference type="Proteomes" id="UP000887572">
    <property type="component" value="Unplaced"/>
</dbReference>
<protein>
    <submittedName>
        <fullName evidence="6">PTBP1-like RNA recognition motif 2 domain-containing protein</fullName>
    </submittedName>
</protein>
<feature type="compositionally biased region" description="Basic and acidic residues" evidence="3">
    <location>
        <begin position="135"/>
        <end position="153"/>
    </location>
</feature>
<evidence type="ECO:0000313" key="6">
    <source>
        <dbReference type="WBParaSite" id="Gr19_v10_g6489.t1"/>
    </source>
</evidence>
<keyword evidence="5" id="KW-1185">Reference proteome</keyword>